<dbReference type="Gene3D" id="1.10.3720.10">
    <property type="entry name" value="MetI-like"/>
    <property type="match status" value="1"/>
</dbReference>
<evidence type="ECO:0000256" key="4">
    <source>
        <dbReference type="ARBA" id="ARBA00022989"/>
    </source>
</evidence>
<dbReference type="eggNOG" id="COG0765">
    <property type="taxonomic scope" value="Bacteria"/>
</dbReference>
<dbReference type="GO" id="GO:0005886">
    <property type="term" value="C:plasma membrane"/>
    <property type="evidence" value="ECO:0007669"/>
    <property type="project" value="UniProtKB-SubCell"/>
</dbReference>
<feature type="transmembrane region" description="Helical" evidence="6">
    <location>
        <begin position="20"/>
        <end position="43"/>
    </location>
</feature>
<proteinExistence type="inferred from homology"/>
<dbReference type="SUPFAM" id="SSF161098">
    <property type="entry name" value="MetI-like"/>
    <property type="match status" value="1"/>
</dbReference>
<dbReference type="Pfam" id="PF00528">
    <property type="entry name" value="BPD_transp_1"/>
    <property type="match status" value="1"/>
</dbReference>
<dbReference type="Proteomes" id="UP000002026">
    <property type="component" value="Chromosome"/>
</dbReference>
<keyword evidence="5 6" id="KW-0472">Membrane</keyword>
<name>C7N2B9_SLAHD</name>
<dbReference type="EMBL" id="CP001684">
    <property type="protein sequence ID" value="ACV21425.1"/>
    <property type="molecule type" value="Genomic_DNA"/>
</dbReference>
<evidence type="ECO:0000256" key="3">
    <source>
        <dbReference type="ARBA" id="ARBA00022970"/>
    </source>
</evidence>
<evidence type="ECO:0000256" key="6">
    <source>
        <dbReference type="RuleBase" id="RU363032"/>
    </source>
</evidence>
<evidence type="ECO:0000256" key="5">
    <source>
        <dbReference type="ARBA" id="ARBA00023136"/>
    </source>
</evidence>
<dbReference type="PROSITE" id="PS50928">
    <property type="entry name" value="ABC_TM1"/>
    <property type="match status" value="1"/>
</dbReference>
<dbReference type="InterPro" id="IPR043429">
    <property type="entry name" value="ArtM/GltK/GlnP/TcyL/YhdX-like"/>
</dbReference>
<evidence type="ECO:0000313" key="8">
    <source>
        <dbReference type="EMBL" id="ACV21425.1"/>
    </source>
</evidence>
<dbReference type="GO" id="GO:0055085">
    <property type="term" value="P:transmembrane transport"/>
    <property type="evidence" value="ECO:0007669"/>
    <property type="project" value="InterPro"/>
</dbReference>
<evidence type="ECO:0000256" key="2">
    <source>
        <dbReference type="ARBA" id="ARBA00022692"/>
    </source>
</evidence>
<dbReference type="HOGENOM" id="CLU_019602_1_4_11"/>
<keyword evidence="6" id="KW-0813">Transport</keyword>
<evidence type="ECO:0000256" key="1">
    <source>
        <dbReference type="ARBA" id="ARBA00004141"/>
    </source>
</evidence>
<feature type="transmembrane region" description="Helical" evidence="6">
    <location>
        <begin position="98"/>
        <end position="116"/>
    </location>
</feature>
<dbReference type="AlphaFoldDB" id="C7N2B9"/>
<keyword evidence="4 6" id="KW-1133">Transmembrane helix</keyword>
<feature type="transmembrane region" description="Helical" evidence="6">
    <location>
        <begin position="157"/>
        <end position="182"/>
    </location>
</feature>
<dbReference type="STRING" id="471855.Shel_03630"/>
<dbReference type="InterPro" id="IPR000515">
    <property type="entry name" value="MetI-like"/>
</dbReference>
<keyword evidence="2 6" id="KW-0812">Transmembrane</keyword>
<organism evidence="8 9">
    <name type="scientific">Slackia heliotrinireducens (strain ATCC 29202 / DSM 20476 / NCTC 11029 / RHS 1)</name>
    <name type="common">Peptococcus heliotrinreducens</name>
    <dbReference type="NCBI Taxonomy" id="471855"/>
    <lineage>
        <taxon>Bacteria</taxon>
        <taxon>Bacillati</taxon>
        <taxon>Actinomycetota</taxon>
        <taxon>Coriobacteriia</taxon>
        <taxon>Eggerthellales</taxon>
        <taxon>Eggerthellaceae</taxon>
        <taxon>Slackia</taxon>
    </lineage>
</organism>
<feature type="transmembrane region" description="Helical" evidence="6">
    <location>
        <begin position="55"/>
        <end position="78"/>
    </location>
</feature>
<comment type="similarity">
    <text evidence="6">Belongs to the binding-protein-dependent transport system permease family.</text>
</comment>
<dbReference type="PANTHER" id="PTHR30614:SF0">
    <property type="entry name" value="L-CYSTINE TRANSPORT SYSTEM PERMEASE PROTEIN TCYL"/>
    <property type="match status" value="1"/>
</dbReference>
<dbReference type="CDD" id="cd06261">
    <property type="entry name" value="TM_PBP2"/>
    <property type="match status" value="1"/>
</dbReference>
<evidence type="ECO:0000259" key="7">
    <source>
        <dbReference type="PROSITE" id="PS50928"/>
    </source>
</evidence>
<dbReference type="PANTHER" id="PTHR30614">
    <property type="entry name" value="MEMBRANE COMPONENT OF AMINO ACID ABC TRANSPORTER"/>
    <property type="match status" value="1"/>
</dbReference>
<sequence length="235" mass="25478">MSLSFDRLVACLASGIQFLPATLALTAIAILTGLLVGGAMALFRTYRVPVLSQISAVFVTMYSGIPVMVALVILNLLYLTQFDNVAAALGWNITVRDVSPFWVAAVAVTLTATVYVSEAVRGSVLSVDTTQYEAAYSVGLTKWQTIRRIVIPQFIPVFIPMLCTNIIGTMKSTSIVMTVGVMELLNGSLLPSMKNYSFLEGYIAAALVYWAISILIEAISRYAEKRTGEFRAVAQ</sequence>
<protein>
    <submittedName>
        <fullName evidence="8">Amino acid ABC transporter membrane protein</fullName>
    </submittedName>
</protein>
<feature type="transmembrane region" description="Helical" evidence="6">
    <location>
        <begin position="202"/>
        <end position="223"/>
    </location>
</feature>
<keyword evidence="9" id="KW-1185">Reference proteome</keyword>
<dbReference type="RefSeq" id="WP_012797532.1">
    <property type="nucleotide sequence ID" value="NC_013165.1"/>
</dbReference>
<dbReference type="GO" id="GO:0006865">
    <property type="term" value="P:amino acid transport"/>
    <property type="evidence" value="ECO:0007669"/>
    <property type="project" value="UniProtKB-KW"/>
</dbReference>
<accession>C7N2B9</accession>
<keyword evidence="3" id="KW-0029">Amino-acid transport</keyword>
<evidence type="ECO:0000313" key="9">
    <source>
        <dbReference type="Proteomes" id="UP000002026"/>
    </source>
</evidence>
<dbReference type="KEGG" id="shi:Shel_03630"/>
<reference evidence="8 9" key="1">
    <citation type="journal article" date="2009" name="Stand. Genomic Sci.">
        <title>Complete genome sequence of Slackia heliotrinireducens type strain (RHS 1).</title>
        <authorList>
            <person name="Pukall R."/>
            <person name="Lapidus A."/>
            <person name="Nolan M."/>
            <person name="Copeland A."/>
            <person name="Glavina Del Rio T."/>
            <person name="Lucas S."/>
            <person name="Chen F."/>
            <person name="Tice H."/>
            <person name="Cheng J.F."/>
            <person name="Chertkov O."/>
            <person name="Bruce D."/>
            <person name="Goodwin L."/>
            <person name="Kuske C."/>
            <person name="Brettin T."/>
            <person name="Detter J.C."/>
            <person name="Han C."/>
            <person name="Pitluck S."/>
            <person name="Pati A."/>
            <person name="Mavrommatis K."/>
            <person name="Ivanova N."/>
            <person name="Ovchinnikova G."/>
            <person name="Chen A."/>
            <person name="Palaniappan K."/>
            <person name="Schneider S."/>
            <person name="Rohde M."/>
            <person name="Chain P."/>
            <person name="D'haeseleer P."/>
            <person name="Goker M."/>
            <person name="Bristow J."/>
            <person name="Eisen J.A."/>
            <person name="Markowitz V."/>
            <person name="Kyrpides N.C."/>
            <person name="Klenk H.P."/>
            <person name="Hugenholtz P."/>
        </authorList>
    </citation>
    <scope>NUCLEOTIDE SEQUENCE [LARGE SCALE GENOMIC DNA]</scope>
    <source>
        <strain evidence="9">ATCC 29202 / DSM 20476 / NCTC 11029 / RHS 1</strain>
    </source>
</reference>
<feature type="domain" description="ABC transmembrane type-1" evidence="7">
    <location>
        <begin position="19"/>
        <end position="220"/>
    </location>
</feature>
<dbReference type="InterPro" id="IPR035906">
    <property type="entry name" value="MetI-like_sf"/>
</dbReference>
<comment type="subcellular location">
    <subcellularLocation>
        <location evidence="6">Cell membrane</location>
        <topology evidence="6">Multi-pass membrane protein</topology>
    </subcellularLocation>
    <subcellularLocation>
        <location evidence="1">Membrane</location>
        <topology evidence="1">Multi-pass membrane protein</topology>
    </subcellularLocation>
</comment>
<gene>
    <name evidence="8" type="ordered locus">Shel_03630</name>
</gene>